<dbReference type="InParanoid" id="A0A317XF80"/>
<dbReference type="GO" id="GO:0045842">
    <property type="term" value="P:positive regulation of mitotic metaphase/anaphase transition"/>
    <property type="evidence" value="ECO:0007669"/>
    <property type="project" value="TreeGrafter"/>
</dbReference>
<dbReference type="PROSITE" id="PS50293">
    <property type="entry name" value="TPR_REGION"/>
    <property type="match status" value="1"/>
</dbReference>
<dbReference type="PANTHER" id="PTHR12558">
    <property type="entry name" value="CELL DIVISION CYCLE 16,23,27"/>
    <property type="match status" value="1"/>
</dbReference>
<feature type="repeat" description="TPR" evidence="7">
    <location>
        <begin position="875"/>
        <end position="908"/>
    </location>
</feature>
<feature type="compositionally biased region" description="Polar residues" evidence="8">
    <location>
        <begin position="180"/>
        <end position="193"/>
    </location>
</feature>
<feature type="compositionally biased region" description="Polar residues" evidence="8">
    <location>
        <begin position="296"/>
        <end position="308"/>
    </location>
</feature>
<dbReference type="GO" id="GO:0005680">
    <property type="term" value="C:anaphase-promoting complex"/>
    <property type="evidence" value="ECO:0007669"/>
    <property type="project" value="UniProtKB-ARBA"/>
</dbReference>
<feature type="region of interest" description="Disordered" evidence="8">
    <location>
        <begin position="364"/>
        <end position="477"/>
    </location>
</feature>
<dbReference type="OrthoDB" id="10006270at2759"/>
<dbReference type="SMART" id="SM00028">
    <property type="entry name" value="TPR"/>
    <property type="match status" value="7"/>
</dbReference>
<organism evidence="9 10">
    <name type="scientific">Testicularia cyperi</name>
    <dbReference type="NCBI Taxonomy" id="1882483"/>
    <lineage>
        <taxon>Eukaryota</taxon>
        <taxon>Fungi</taxon>
        <taxon>Dikarya</taxon>
        <taxon>Basidiomycota</taxon>
        <taxon>Ustilaginomycotina</taxon>
        <taxon>Ustilaginomycetes</taxon>
        <taxon>Ustilaginales</taxon>
        <taxon>Anthracoideaceae</taxon>
        <taxon>Testicularia</taxon>
    </lineage>
</organism>
<dbReference type="InterPro" id="IPR011990">
    <property type="entry name" value="TPR-like_helical_dom_sf"/>
</dbReference>
<evidence type="ECO:0000313" key="9">
    <source>
        <dbReference type="EMBL" id="PWY97063.1"/>
    </source>
</evidence>
<dbReference type="Pfam" id="PF13181">
    <property type="entry name" value="TPR_8"/>
    <property type="match status" value="1"/>
</dbReference>
<dbReference type="Proteomes" id="UP000246740">
    <property type="component" value="Unassembled WGS sequence"/>
</dbReference>
<keyword evidence="1" id="KW-0132">Cell division</keyword>
<dbReference type="PROSITE" id="PS50005">
    <property type="entry name" value="TPR"/>
    <property type="match status" value="4"/>
</dbReference>
<dbReference type="GO" id="GO:0031145">
    <property type="term" value="P:anaphase-promoting complex-dependent catabolic process"/>
    <property type="evidence" value="ECO:0007669"/>
    <property type="project" value="TreeGrafter"/>
</dbReference>
<evidence type="ECO:0000256" key="7">
    <source>
        <dbReference type="PROSITE-ProRule" id="PRU00339"/>
    </source>
</evidence>
<dbReference type="PANTHER" id="PTHR12558:SF9">
    <property type="entry name" value="CELL DIVISION CYCLE PROTEIN 16 HOMOLOG"/>
    <property type="match status" value="1"/>
</dbReference>
<evidence type="ECO:0000256" key="6">
    <source>
        <dbReference type="ARBA" id="ARBA00023306"/>
    </source>
</evidence>
<evidence type="ECO:0000256" key="8">
    <source>
        <dbReference type="SAM" id="MobiDB-lite"/>
    </source>
</evidence>
<protein>
    <submittedName>
        <fullName evidence="9">TPR-like protein</fullName>
    </submittedName>
</protein>
<feature type="compositionally biased region" description="Gly residues" evidence="8">
    <location>
        <begin position="998"/>
        <end position="1011"/>
    </location>
</feature>
<evidence type="ECO:0000313" key="10">
    <source>
        <dbReference type="Proteomes" id="UP000246740"/>
    </source>
</evidence>
<dbReference type="Gene3D" id="1.25.40.10">
    <property type="entry name" value="Tetratricopeptide repeat domain"/>
    <property type="match status" value="2"/>
</dbReference>
<feature type="region of interest" description="Disordered" evidence="8">
    <location>
        <begin position="1"/>
        <end position="55"/>
    </location>
</feature>
<feature type="compositionally biased region" description="Low complexity" evidence="8">
    <location>
        <begin position="17"/>
        <end position="30"/>
    </location>
</feature>
<dbReference type="GO" id="GO:0051301">
    <property type="term" value="P:cell division"/>
    <property type="evidence" value="ECO:0007669"/>
    <property type="project" value="UniProtKB-KW"/>
</dbReference>
<feature type="compositionally biased region" description="Polar residues" evidence="8">
    <location>
        <begin position="364"/>
        <end position="377"/>
    </location>
</feature>
<evidence type="ECO:0000256" key="3">
    <source>
        <dbReference type="ARBA" id="ARBA00022776"/>
    </source>
</evidence>
<reference evidence="9 10" key="1">
    <citation type="journal article" date="2018" name="Mol. Biol. Evol.">
        <title>Broad Genomic Sampling Reveals a Smut Pathogenic Ancestry of the Fungal Clade Ustilaginomycotina.</title>
        <authorList>
            <person name="Kijpornyongpan T."/>
            <person name="Mondo S.J."/>
            <person name="Barry K."/>
            <person name="Sandor L."/>
            <person name="Lee J."/>
            <person name="Lipzen A."/>
            <person name="Pangilinan J."/>
            <person name="LaButti K."/>
            <person name="Hainaut M."/>
            <person name="Henrissat B."/>
            <person name="Grigoriev I.V."/>
            <person name="Spatafora J.W."/>
            <person name="Aime M.C."/>
        </authorList>
    </citation>
    <scope>NUCLEOTIDE SEQUENCE [LARGE SCALE GENOMIC DNA]</scope>
    <source>
        <strain evidence="9 10">MCA 3645</strain>
    </source>
</reference>
<name>A0A317XF80_9BASI</name>
<feature type="compositionally biased region" description="Low complexity" evidence="8">
    <location>
        <begin position="1021"/>
        <end position="1031"/>
    </location>
</feature>
<feature type="compositionally biased region" description="Polar residues" evidence="8">
    <location>
        <begin position="43"/>
        <end position="54"/>
    </location>
</feature>
<keyword evidence="6" id="KW-0131">Cell cycle</keyword>
<gene>
    <name evidence="9" type="ORF">BCV70DRAFT_203198</name>
</gene>
<keyword evidence="3" id="KW-0498">Mitosis</keyword>
<feature type="repeat" description="TPR" evidence="7">
    <location>
        <begin position="732"/>
        <end position="765"/>
    </location>
</feature>
<feature type="region of interest" description="Disordered" evidence="8">
    <location>
        <begin position="70"/>
        <end position="102"/>
    </location>
</feature>
<dbReference type="InterPro" id="IPR019734">
    <property type="entry name" value="TPR_rpt"/>
</dbReference>
<evidence type="ECO:0000256" key="2">
    <source>
        <dbReference type="ARBA" id="ARBA00022737"/>
    </source>
</evidence>
<proteinExistence type="predicted"/>
<dbReference type="STRING" id="1882483.A0A317XF80"/>
<feature type="region of interest" description="Disordered" evidence="8">
    <location>
        <begin position="992"/>
        <end position="1080"/>
    </location>
</feature>
<feature type="compositionally biased region" description="Acidic residues" evidence="8">
    <location>
        <begin position="465"/>
        <end position="477"/>
    </location>
</feature>
<feature type="compositionally biased region" description="Basic and acidic residues" evidence="8">
    <location>
        <begin position="414"/>
        <end position="423"/>
    </location>
</feature>
<keyword evidence="5 7" id="KW-0802">TPR repeat</keyword>
<sequence>MKYDSPRPRQPQLDNLRPAPQTPQTPTRPAQHGELNADGSISVIRNDQDANNSGLLDLSPALTRILKPGAPPRYVAATPPSNPAHTRTRTQAHTQAPRSSLSHHANLAEPLFEQSTDDHANANSSLLHGLSRGPASASRSQRAQRRKAQPEEVPSSQPFDDLIANGPDASSEDDDPESYPQLNGASLPTNSNARRTRPKYASSSTSADNDHTNDAPHQSLSSSSADSLLTRLRRWRQDAMQQHLYETAIFWGSQILSLESSSAAFNDAYHLAQCYFFTHQYARAEHLLTTPLRTGASRSSLTNRNPAQSRAHGDSVTNGASGRPATEILLASDLAHEDGDALAEVLSRTRASAVLPDSIMTRSTTRDSVYSATSSTTGKRKQREFTVTANGTESSGSEERDDDDEYLRAGAGAGRDHDIKVGESDSQMVAEDGSIVIRKAQRRHRLKPGSNRDAESPRRRHGTDGAEEAEDYTEDDVGGELAQIKQTTLLVPDGPTLVNHSLACRYLAAQCQVRLGKYHEALELLGDTEHWGTSAANKTPSMDGGIKLGSSVAYLRGQIHLRLEDLPRAKHAFMAALALDVKNYEAFSALIDGEMLGIKEQWAFVQGLEYVAQAGDEDGAVDDHEFVRLIYTTRLSKQGLDYSASTAAARRRLEADYGLSNDPEVLLGLAEELFARLRFADAFVVTSRILELSADHPATLPIHVACTYHLKNLRPALFMLAHRLTELQPDSAVSWYAVGTWYATTRRWAEARRYFSKASLLDPRFAPSWIAFGHTFAMEGESDQAIIAYSTAARLFPQSHLPKLFVGMEHLHQDNLSLARLSLEGSAAIWSQDPLTANERGIVAFSSNDLEAAATFFQHSIQLASQTQHPASNWKASYLNLGLTFLRLGRDKRAREVFAQVVELDPHNHQAYLSLAMLCHKHDELDDAIHFYHQALSVNPRDAFATELLDFALEEKVMAGIDRFATRYDPQRRLAGLNKAAEQQEAAVAASAAAAAAGGPGGPGGPGAGGEAKGKQRDTTDLTSDSISLSLPADRWDQDQTNAKSTVEMSLDNSSISLQSASTRQSHTLDNSTMMDESNV</sequence>
<dbReference type="EMBL" id="KZ819223">
    <property type="protein sequence ID" value="PWY97063.1"/>
    <property type="molecule type" value="Genomic_DNA"/>
</dbReference>
<keyword evidence="10" id="KW-1185">Reference proteome</keyword>
<feature type="compositionally biased region" description="Polar residues" evidence="8">
    <location>
        <begin position="1039"/>
        <end position="1080"/>
    </location>
</feature>
<dbReference type="Pfam" id="PF12895">
    <property type="entry name" value="ANAPC3"/>
    <property type="match status" value="2"/>
</dbReference>
<evidence type="ECO:0000256" key="4">
    <source>
        <dbReference type="ARBA" id="ARBA00022786"/>
    </source>
</evidence>
<feature type="region of interest" description="Disordered" evidence="8">
    <location>
        <begin position="295"/>
        <end position="322"/>
    </location>
</feature>
<dbReference type="GO" id="GO:0005737">
    <property type="term" value="C:cytoplasm"/>
    <property type="evidence" value="ECO:0007669"/>
    <property type="project" value="TreeGrafter"/>
</dbReference>
<keyword evidence="2" id="KW-0677">Repeat</keyword>
<accession>A0A317XF80</accession>
<feature type="repeat" description="TPR" evidence="7">
    <location>
        <begin position="909"/>
        <end position="942"/>
    </location>
</feature>
<dbReference type="SUPFAM" id="SSF48452">
    <property type="entry name" value="TPR-like"/>
    <property type="match status" value="2"/>
</dbReference>
<evidence type="ECO:0000256" key="5">
    <source>
        <dbReference type="ARBA" id="ARBA00022803"/>
    </source>
</evidence>
<evidence type="ECO:0000256" key="1">
    <source>
        <dbReference type="ARBA" id="ARBA00022618"/>
    </source>
</evidence>
<feature type="repeat" description="TPR" evidence="7">
    <location>
        <begin position="766"/>
        <end position="799"/>
    </location>
</feature>
<feature type="region of interest" description="Disordered" evidence="8">
    <location>
        <begin position="119"/>
        <end position="225"/>
    </location>
</feature>
<dbReference type="GO" id="GO:0016567">
    <property type="term" value="P:protein ubiquitination"/>
    <property type="evidence" value="ECO:0007669"/>
    <property type="project" value="TreeGrafter"/>
</dbReference>
<dbReference type="AlphaFoldDB" id="A0A317XF80"/>
<keyword evidence="4" id="KW-0833">Ubl conjugation pathway</keyword>
<feature type="compositionally biased region" description="Polar residues" evidence="8">
    <location>
        <begin position="83"/>
        <end position="102"/>
    </location>
</feature>